<evidence type="ECO:0000313" key="7">
    <source>
        <dbReference type="EMBL" id="MBC2603008.1"/>
    </source>
</evidence>
<dbReference type="Pfam" id="PF00205">
    <property type="entry name" value="TPP_enzyme_M"/>
    <property type="match status" value="1"/>
</dbReference>
<accession>A0A7X1AZT2</accession>
<evidence type="ECO:0000259" key="6">
    <source>
        <dbReference type="Pfam" id="PF02776"/>
    </source>
</evidence>
<dbReference type="SUPFAM" id="SSF52467">
    <property type="entry name" value="DHS-like NAD/FAD-binding domain"/>
    <property type="match status" value="1"/>
</dbReference>
<dbReference type="InterPro" id="IPR029035">
    <property type="entry name" value="DHS-like_NAD/FAD-binding_dom"/>
</dbReference>
<keyword evidence="8" id="KW-1185">Reference proteome</keyword>
<dbReference type="InterPro" id="IPR047210">
    <property type="entry name" value="TPP_PYR_POXB-like"/>
</dbReference>
<dbReference type="InterPro" id="IPR011766">
    <property type="entry name" value="TPP_enzyme_TPP-bd"/>
</dbReference>
<evidence type="ECO:0000256" key="3">
    <source>
        <dbReference type="RuleBase" id="RU362132"/>
    </source>
</evidence>
<dbReference type="GO" id="GO:0000287">
    <property type="term" value="F:magnesium ion binding"/>
    <property type="evidence" value="ECO:0007669"/>
    <property type="project" value="InterPro"/>
</dbReference>
<dbReference type="InterPro" id="IPR012000">
    <property type="entry name" value="Thiamin_PyroP_enz_cen_dom"/>
</dbReference>
<dbReference type="RefSeq" id="WP_185693655.1">
    <property type="nucleotide sequence ID" value="NZ_JACHVA010000114.1"/>
</dbReference>
<feature type="domain" description="Thiamine pyrophosphate enzyme N-terminal TPP-binding" evidence="6">
    <location>
        <begin position="6"/>
        <end position="119"/>
    </location>
</feature>
<protein>
    <submittedName>
        <fullName evidence="7">Pyruvate oxidase</fullName>
    </submittedName>
</protein>
<dbReference type="Pfam" id="PF02776">
    <property type="entry name" value="TPP_enzyme_N"/>
    <property type="match status" value="1"/>
</dbReference>
<dbReference type="InterPro" id="IPR012001">
    <property type="entry name" value="Thiamin_PyroP_enz_TPP-bd_dom"/>
</dbReference>
<dbReference type="InterPro" id="IPR000399">
    <property type="entry name" value="TPP-bd_CS"/>
</dbReference>
<evidence type="ECO:0000256" key="2">
    <source>
        <dbReference type="ARBA" id="ARBA00023052"/>
    </source>
</evidence>
<sequence length="562" mass="61204">MKVKFYDKLLELLKCYGVKEIYGVPGDAINPLIDAIRRDDEIRFIHVNHEEGGAFAASAAAKLTGRLQVCAGTVGPGAIHLLNGLYDAKKDHAPVLAIAGQVPGNEIGSSFHQEVDLKELFSDVSAYISELRQPEQLSSNALEACRTALVGRTVSTLVIPHDTGSESLPDFEWNVSPELPDCGIQPAEKSMQSLAGAVAESKAITLLVGEGSRHHAEAVFELAAHWNAPIIRSLRAKDIVPEDSEYFAGGLGLLGDRGGVTAMSDADLVLVLGSDFPYREWYNEDCRTFQIDRRAEVLGRRHAESEGIHGDLGPALDWLLKHTEAKENDSHLKSVQRSRGRWEKFLDHQSAVDRSEDQLHPQVLARAVGEATDSDAIFTCDTGAVTVWAARHLGMRRGQRFTLSFNLASMAYALPAAVGAQISHPDRQVVALCGDGGFNMLMGELLIAAKYKLPIKVVIFNNRKLGLIQMEQEAEGLPESETGLQNPDYVTLAQAMGLPGWRVDRPEELKNVLHDAFAVNGPVLVDARVNDTEVTWPPSIGPSQALGFSLSKLKELFGKNSD</sequence>
<proteinExistence type="inferred from homology"/>
<dbReference type="CDD" id="cd07039">
    <property type="entry name" value="TPP_PYR_POX"/>
    <property type="match status" value="1"/>
</dbReference>
<dbReference type="InterPro" id="IPR047212">
    <property type="entry name" value="TPP_POXB-like"/>
</dbReference>
<dbReference type="InterPro" id="IPR047211">
    <property type="entry name" value="POXB-like"/>
</dbReference>
<dbReference type="GO" id="GO:0003824">
    <property type="term" value="F:catalytic activity"/>
    <property type="evidence" value="ECO:0007669"/>
    <property type="project" value="InterPro"/>
</dbReference>
<dbReference type="SUPFAM" id="SSF52518">
    <property type="entry name" value="Thiamin diphosphate-binding fold (THDP-binding)"/>
    <property type="match status" value="2"/>
</dbReference>
<evidence type="ECO:0000259" key="5">
    <source>
        <dbReference type="Pfam" id="PF02775"/>
    </source>
</evidence>
<dbReference type="PROSITE" id="PS00187">
    <property type="entry name" value="TPP_ENZYMES"/>
    <property type="match status" value="1"/>
</dbReference>
<feature type="domain" description="Thiamine pyrophosphate enzyme central" evidence="4">
    <location>
        <begin position="192"/>
        <end position="317"/>
    </location>
</feature>
<dbReference type="Gene3D" id="3.40.50.1220">
    <property type="entry name" value="TPP-binding domain"/>
    <property type="match status" value="1"/>
</dbReference>
<dbReference type="Pfam" id="PF02775">
    <property type="entry name" value="TPP_enzyme_C"/>
    <property type="match status" value="1"/>
</dbReference>
<dbReference type="GO" id="GO:0019752">
    <property type="term" value="P:carboxylic acid metabolic process"/>
    <property type="evidence" value="ECO:0007669"/>
    <property type="project" value="UniProtKB-ARBA"/>
</dbReference>
<evidence type="ECO:0000256" key="1">
    <source>
        <dbReference type="ARBA" id="ARBA00007812"/>
    </source>
</evidence>
<dbReference type="GO" id="GO:0030976">
    <property type="term" value="F:thiamine pyrophosphate binding"/>
    <property type="evidence" value="ECO:0007669"/>
    <property type="project" value="InterPro"/>
</dbReference>
<dbReference type="EMBL" id="JACHVA010000114">
    <property type="protein sequence ID" value="MBC2603008.1"/>
    <property type="molecule type" value="Genomic_DNA"/>
</dbReference>
<dbReference type="Gene3D" id="3.40.50.970">
    <property type="match status" value="2"/>
</dbReference>
<name>A0A7X1AZT2_9BACT</name>
<organism evidence="7 8">
    <name type="scientific">Puniceicoccus vermicola</name>
    <dbReference type="NCBI Taxonomy" id="388746"/>
    <lineage>
        <taxon>Bacteria</taxon>
        <taxon>Pseudomonadati</taxon>
        <taxon>Verrucomicrobiota</taxon>
        <taxon>Opitutia</taxon>
        <taxon>Puniceicoccales</taxon>
        <taxon>Puniceicoccaceae</taxon>
        <taxon>Puniceicoccus</taxon>
    </lineage>
</organism>
<dbReference type="PANTHER" id="PTHR42981:SF2">
    <property type="entry name" value="PYRUVATE DEHYDROGENASE [UBIQUINONE]"/>
    <property type="match status" value="1"/>
</dbReference>
<dbReference type="InterPro" id="IPR029061">
    <property type="entry name" value="THDP-binding"/>
</dbReference>
<keyword evidence="7" id="KW-0670">Pyruvate</keyword>
<evidence type="ECO:0000259" key="4">
    <source>
        <dbReference type="Pfam" id="PF00205"/>
    </source>
</evidence>
<feature type="domain" description="Thiamine pyrophosphate enzyme TPP-binding" evidence="5">
    <location>
        <begin position="381"/>
        <end position="526"/>
    </location>
</feature>
<dbReference type="CDD" id="cd02014">
    <property type="entry name" value="TPP_POX"/>
    <property type="match status" value="1"/>
</dbReference>
<evidence type="ECO:0000313" key="8">
    <source>
        <dbReference type="Proteomes" id="UP000525652"/>
    </source>
</evidence>
<keyword evidence="2 3" id="KW-0786">Thiamine pyrophosphate</keyword>
<comment type="caution">
    <text evidence="7">The sequence shown here is derived from an EMBL/GenBank/DDBJ whole genome shotgun (WGS) entry which is preliminary data.</text>
</comment>
<reference evidence="7 8" key="1">
    <citation type="submission" date="2020-07" db="EMBL/GenBank/DDBJ databases">
        <authorList>
            <person name="Feng X."/>
        </authorList>
    </citation>
    <scope>NUCLEOTIDE SEQUENCE [LARGE SCALE GENOMIC DNA]</scope>
    <source>
        <strain evidence="7 8">JCM14086</strain>
    </source>
</reference>
<gene>
    <name evidence="7" type="ORF">H5P30_14595</name>
</gene>
<dbReference type="AlphaFoldDB" id="A0A7X1AZT2"/>
<dbReference type="Proteomes" id="UP000525652">
    <property type="component" value="Unassembled WGS sequence"/>
</dbReference>
<dbReference type="PANTHER" id="PTHR42981">
    <property type="entry name" value="PYRUVATE DEHYDROGENASE [UBIQUINONE]"/>
    <property type="match status" value="1"/>
</dbReference>
<comment type="similarity">
    <text evidence="1 3">Belongs to the TPP enzyme family.</text>
</comment>